<keyword evidence="3" id="KW-1133">Transmembrane helix</keyword>
<dbReference type="GO" id="GO:2000640">
    <property type="term" value="P:positive regulation of SREBP signaling pathway"/>
    <property type="evidence" value="ECO:0007669"/>
    <property type="project" value="InterPro"/>
</dbReference>
<evidence type="ECO:0000256" key="4">
    <source>
        <dbReference type="ARBA" id="ARBA00023034"/>
    </source>
</evidence>
<comment type="similarity">
    <text evidence="7">Belongs to the SPRING family.</text>
</comment>
<reference evidence="9 10" key="1">
    <citation type="journal article" date="2024" name="Nat. Commun.">
        <title>Phylogenomics reveals the evolutionary origins of lichenization in chlorophyte algae.</title>
        <authorList>
            <person name="Puginier C."/>
            <person name="Libourel C."/>
            <person name="Otte J."/>
            <person name="Skaloud P."/>
            <person name="Haon M."/>
            <person name="Grisel S."/>
            <person name="Petersen M."/>
            <person name="Berrin J.G."/>
            <person name="Delaux P.M."/>
            <person name="Dal Grande F."/>
            <person name="Keller J."/>
        </authorList>
    </citation>
    <scope>NUCLEOTIDE SEQUENCE [LARGE SCALE GENOMIC DNA]</scope>
    <source>
        <strain evidence="9 10">SAG 2145</strain>
    </source>
</reference>
<evidence type="ECO:0000256" key="6">
    <source>
        <dbReference type="ARBA" id="ARBA00023180"/>
    </source>
</evidence>
<dbReference type="EMBL" id="JALJOS010000011">
    <property type="protein sequence ID" value="KAK9833205.1"/>
    <property type="molecule type" value="Genomic_DNA"/>
</dbReference>
<protein>
    <recommendedName>
        <fullName evidence="8">SREBP regulating gene protein</fullName>
    </recommendedName>
</protein>
<keyword evidence="6" id="KW-0325">Glycoprotein</keyword>
<evidence type="ECO:0000313" key="9">
    <source>
        <dbReference type="EMBL" id="KAK9833205.1"/>
    </source>
</evidence>
<keyword evidence="10" id="KW-1185">Reference proteome</keyword>
<dbReference type="Pfam" id="PF10218">
    <property type="entry name" value="SPRING1"/>
    <property type="match status" value="1"/>
</dbReference>
<comment type="caution">
    <text evidence="9">The sequence shown here is derived from an EMBL/GenBank/DDBJ whole genome shotgun (WGS) entry which is preliminary data.</text>
</comment>
<dbReference type="PANTHER" id="PTHR13481:SF0">
    <property type="entry name" value="SREBP REGULATING GENE PROTEIN"/>
    <property type="match status" value="1"/>
</dbReference>
<evidence type="ECO:0000256" key="3">
    <source>
        <dbReference type="ARBA" id="ARBA00022989"/>
    </source>
</evidence>
<keyword evidence="4" id="KW-0333">Golgi apparatus</keyword>
<dbReference type="AlphaFoldDB" id="A0AAW1RGI0"/>
<evidence type="ECO:0000256" key="5">
    <source>
        <dbReference type="ARBA" id="ARBA00023136"/>
    </source>
</evidence>
<comment type="subcellular location">
    <subcellularLocation>
        <location evidence="1">Golgi apparatus membrane</location>
        <topology evidence="1">Single-pass membrane protein</topology>
    </subcellularLocation>
</comment>
<evidence type="ECO:0000256" key="7">
    <source>
        <dbReference type="ARBA" id="ARBA00023461"/>
    </source>
</evidence>
<keyword evidence="5" id="KW-0472">Membrane</keyword>
<evidence type="ECO:0000256" key="8">
    <source>
        <dbReference type="ARBA" id="ARBA00023485"/>
    </source>
</evidence>
<gene>
    <name evidence="9" type="ORF">WJX74_010274</name>
</gene>
<evidence type="ECO:0000256" key="1">
    <source>
        <dbReference type="ARBA" id="ARBA00004194"/>
    </source>
</evidence>
<keyword evidence="2" id="KW-0812">Transmembrane</keyword>
<dbReference type="GO" id="GO:0000139">
    <property type="term" value="C:Golgi membrane"/>
    <property type="evidence" value="ECO:0007669"/>
    <property type="project" value="UniProtKB-SubCell"/>
</dbReference>
<evidence type="ECO:0000256" key="2">
    <source>
        <dbReference type="ARBA" id="ARBA00022692"/>
    </source>
</evidence>
<evidence type="ECO:0000313" key="10">
    <source>
        <dbReference type="Proteomes" id="UP001438707"/>
    </source>
</evidence>
<dbReference type="Proteomes" id="UP001438707">
    <property type="component" value="Unassembled WGS sequence"/>
</dbReference>
<dbReference type="InterPro" id="IPR019352">
    <property type="entry name" value="SPRING1"/>
</dbReference>
<proteinExistence type="inferred from homology"/>
<sequence>MGHCSSGNVALSDQNIDAAIEIRAGLLVRIWAHAQRSSVTAPNKIQRMIFQAYRITLLVACLLPGLASAAQEHRARLPASSRRIHRDLKPEPYCNNTVQGRAAVTDDQGFYCTRDNLNSQTGCCLKGQQYSCETCSSYNLCCEEYERCVSCCLSPSYRAKDLLKSQSRSSNLKNKPHAQLRTQHLNKLQDSMVHQGGQPMDLELADQAHFGLAESARNSHLYLNSAHADHSAAVIECFG</sequence>
<organism evidence="9 10">
    <name type="scientific">Apatococcus lobatus</name>
    <dbReference type="NCBI Taxonomy" id="904363"/>
    <lineage>
        <taxon>Eukaryota</taxon>
        <taxon>Viridiplantae</taxon>
        <taxon>Chlorophyta</taxon>
        <taxon>core chlorophytes</taxon>
        <taxon>Trebouxiophyceae</taxon>
        <taxon>Chlorellales</taxon>
        <taxon>Chlorellaceae</taxon>
        <taxon>Apatococcus</taxon>
    </lineage>
</organism>
<name>A0AAW1RGI0_9CHLO</name>
<accession>A0AAW1RGI0</accession>
<dbReference type="PANTHER" id="PTHR13481">
    <property type="entry name" value="SREBP REGULATING GENE PROTEIN"/>
    <property type="match status" value="1"/>
</dbReference>